<keyword evidence="3" id="KW-1185">Reference proteome</keyword>
<organism evidence="2 3">
    <name type="scientific">Rothia aeria</name>
    <dbReference type="NCBI Taxonomy" id="172042"/>
    <lineage>
        <taxon>Bacteria</taxon>
        <taxon>Bacillati</taxon>
        <taxon>Actinomycetota</taxon>
        <taxon>Actinomycetes</taxon>
        <taxon>Micrococcales</taxon>
        <taxon>Micrococcaceae</taxon>
        <taxon>Rothia</taxon>
    </lineage>
</organism>
<gene>
    <name evidence="2" type="ORF">RA11412_0059</name>
</gene>
<sequence>MTVTSHKKWTPTFVKNGEVAPPRANRDEVLHEIRTSYYNSISAQSQARQTARPQESAPPQQSWARRYADQLLGFIGRKSHSAPKSLGERL</sequence>
<dbReference type="AlphaFoldDB" id="A0A2Z5QVD6"/>
<proteinExistence type="predicted"/>
<protein>
    <submittedName>
        <fullName evidence="2">Uncharacterized protein</fullName>
    </submittedName>
</protein>
<evidence type="ECO:0000313" key="3">
    <source>
        <dbReference type="Proteomes" id="UP000250241"/>
    </source>
</evidence>
<dbReference type="Proteomes" id="UP000250241">
    <property type="component" value="Chromosome"/>
</dbReference>
<dbReference type="KEGG" id="raj:RA11412_0059"/>
<accession>A0A2Z5QVD6</accession>
<feature type="region of interest" description="Disordered" evidence="1">
    <location>
        <begin position="1"/>
        <end position="24"/>
    </location>
</feature>
<name>A0A2Z5QVD6_9MICC</name>
<dbReference type="EMBL" id="AP017895">
    <property type="protein sequence ID" value="BAV86358.1"/>
    <property type="molecule type" value="Genomic_DNA"/>
</dbReference>
<feature type="region of interest" description="Disordered" evidence="1">
    <location>
        <begin position="40"/>
        <end position="62"/>
    </location>
</feature>
<reference evidence="2 3" key="1">
    <citation type="submission" date="2016-10" db="EMBL/GenBank/DDBJ databases">
        <title>Genome sequence of Rothia aeria strain JCM11412.</title>
        <authorList>
            <person name="Nambu T."/>
        </authorList>
    </citation>
    <scope>NUCLEOTIDE SEQUENCE [LARGE SCALE GENOMIC DNA]</scope>
    <source>
        <strain evidence="2 3">JCM 11412</strain>
    </source>
</reference>
<evidence type="ECO:0000313" key="2">
    <source>
        <dbReference type="EMBL" id="BAV86358.1"/>
    </source>
</evidence>
<evidence type="ECO:0000256" key="1">
    <source>
        <dbReference type="SAM" id="MobiDB-lite"/>
    </source>
</evidence>